<accession>G7L316</accession>
<reference evidence="1 4" key="1">
    <citation type="journal article" date="2011" name="Nature">
        <title>The Medicago genome provides insight into the evolution of rhizobial symbioses.</title>
        <authorList>
            <person name="Young N.D."/>
            <person name="Debelle F."/>
            <person name="Oldroyd G.E."/>
            <person name="Geurts R."/>
            <person name="Cannon S.B."/>
            <person name="Udvardi M.K."/>
            <person name="Benedito V.A."/>
            <person name="Mayer K.F."/>
            <person name="Gouzy J."/>
            <person name="Schoof H."/>
            <person name="Van de Peer Y."/>
            <person name="Proost S."/>
            <person name="Cook D.R."/>
            <person name="Meyers B.C."/>
            <person name="Spannagl M."/>
            <person name="Cheung F."/>
            <person name="De Mita S."/>
            <person name="Krishnakumar V."/>
            <person name="Gundlach H."/>
            <person name="Zhou S."/>
            <person name="Mudge J."/>
            <person name="Bharti A.K."/>
            <person name="Murray J.D."/>
            <person name="Naoumkina M.A."/>
            <person name="Rosen B."/>
            <person name="Silverstein K.A."/>
            <person name="Tang H."/>
            <person name="Rombauts S."/>
            <person name="Zhao P.X."/>
            <person name="Zhou P."/>
            <person name="Barbe V."/>
            <person name="Bardou P."/>
            <person name="Bechner M."/>
            <person name="Bellec A."/>
            <person name="Berger A."/>
            <person name="Berges H."/>
            <person name="Bidwell S."/>
            <person name="Bisseling T."/>
            <person name="Choisne N."/>
            <person name="Couloux A."/>
            <person name="Denny R."/>
            <person name="Deshpande S."/>
            <person name="Dai X."/>
            <person name="Doyle J.J."/>
            <person name="Dudez A.M."/>
            <person name="Farmer A.D."/>
            <person name="Fouteau S."/>
            <person name="Franken C."/>
            <person name="Gibelin C."/>
            <person name="Gish J."/>
            <person name="Goldstein S."/>
            <person name="Gonzalez A.J."/>
            <person name="Green P.J."/>
            <person name="Hallab A."/>
            <person name="Hartog M."/>
            <person name="Hua A."/>
            <person name="Humphray S.J."/>
            <person name="Jeong D.H."/>
            <person name="Jing Y."/>
            <person name="Jocker A."/>
            <person name="Kenton S.M."/>
            <person name="Kim D.J."/>
            <person name="Klee K."/>
            <person name="Lai H."/>
            <person name="Lang C."/>
            <person name="Lin S."/>
            <person name="Macmil S.L."/>
            <person name="Magdelenat G."/>
            <person name="Matthews L."/>
            <person name="McCorrison J."/>
            <person name="Monaghan E.L."/>
            <person name="Mun J.H."/>
            <person name="Najar F.Z."/>
            <person name="Nicholson C."/>
            <person name="Noirot C."/>
            <person name="O'Bleness M."/>
            <person name="Paule C.R."/>
            <person name="Poulain J."/>
            <person name="Prion F."/>
            <person name="Qin B."/>
            <person name="Qu C."/>
            <person name="Retzel E.F."/>
            <person name="Riddle C."/>
            <person name="Sallet E."/>
            <person name="Samain S."/>
            <person name="Samson N."/>
            <person name="Sanders I."/>
            <person name="Saurat O."/>
            <person name="Scarpelli C."/>
            <person name="Schiex T."/>
            <person name="Segurens B."/>
            <person name="Severin A.J."/>
            <person name="Sherrier D.J."/>
            <person name="Shi R."/>
            <person name="Sims S."/>
            <person name="Singer S.R."/>
            <person name="Sinharoy S."/>
            <person name="Sterck L."/>
            <person name="Viollet A."/>
            <person name="Wang B.B."/>
            <person name="Wang K."/>
            <person name="Wang M."/>
            <person name="Wang X."/>
            <person name="Warfsmann J."/>
            <person name="Weissenbach J."/>
            <person name="White D.D."/>
            <person name="White J.D."/>
            <person name="Wiley G.B."/>
            <person name="Wincker P."/>
            <person name="Xing Y."/>
            <person name="Yang L."/>
            <person name="Yao Z."/>
            <person name="Ying F."/>
            <person name="Zhai J."/>
            <person name="Zhou L."/>
            <person name="Zuber A."/>
            <person name="Denarie J."/>
            <person name="Dixon R.A."/>
            <person name="May G.D."/>
            <person name="Schwartz D.C."/>
            <person name="Rogers J."/>
            <person name="Quetier F."/>
            <person name="Town C.D."/>
            <person name="Roe B.A."/>
        </authorList>
    </citation>
    <scope>NUCLEOTIDE SEQUENCE [LARGE SCALE GENOMIC DNA]</scope>
    <source>
        <strain evidence="1">A17</strain>
        <strain evidence="3 4">cv. Jemalong A17</strain>
    </source>
</reference>
<evidence type="ECO:0000313" key="1">
    <source>
        <dbReference type="EMBL" id="AES77506.1"/>
    </source>
</evidence>
<reference evidence="5" key="4">
    <citation type="journal article" date="2018" name="Nat. Plants">
        <title>Whole-genome landscape of Medicago truncatula symbiotic genes.</title>
        <authorList>
            <person name="Pecrix Y."/>
            <person name="Staton S.E."/>
            <person name="Sallet E."/>
            <person name="Lelandais-Briere C."/>
            <person name="Moreau S."/>
            <person name="Carrere S."/>
            <person name="Blein T."/>
            <person name="Jardinaud M.F."/>
            <person name="Latrasse D."/>
            <person name="Zouine M."/>
            <person name="Zahm M."/>
            <person name="Kreplak J."/>
            <person name="Mayjonade B."/>
            <person name="Satge C."/>
            <person name="Perez M."/>
            <person name="Cauet S."/>
            <person name="Marande W."/>
            <person name="Chantry-Darmon C."/>
            <person name="Lopez-Roques C."/>
            <person name="Bouchez O."/>
            <person name="Berard A."/>
            <person name="Debelle F."/>
            <person name="Munos S."/>
            <person name="Bendahmane A."/>
            <person name="Berges H."/>
            <person name="Niebel A."/>
            <person name="Buitink J."/>
            <person name="Frugier F."/>
            <person name="Benhamed M."/>
            <person name="Crespi M."/>
            <person name="Gouzy J."/>
            <person name="Gamas P."/>
        </authorList>
    </citation>
    <scope>NUCLEOTIDE SEQUENCE [LARGE SCALE GENOMIC DNA]</scope>
    <source>
        <strain evidence="5">cv. Jemalong A17</strain>
    </source>
</reference>
<dbReference type="Proteomes" id="UP000265566">
    <property type="component" value="Chromosome 7"/>
</dbReference>
<dbReference type="Gramene" id="rna38399">
    <property type="protein sequence ID" value="RHN44297.1"/>
    <property type="gene ID" value="gene38399"/>
</dbReference>
<organism evidence="1 4">
    <name type="scientific">Medicago truncatula</name>
    <name type="common">Barrel medic</name>
    <name type="synonym">Medicago tribuloides</name>
    <dbReference type="NCBI Taxonomy" id="3880"/>
    <lineage>
        <taxon>Eukaryota</taxon>
        <taxon>Viridiplantae</taxon>
        <taxon>Streptophyta</taxon>
        <taxon>Embryophyta</taxon>
        <taxon>Tracheophyta</taxon>
        <taxon>Spermatophyta</taxon>
        <taxon>Magnoliopsida</taxon>
        <taxon>eudicotyledons</taxon>
        <taxon>Gunneridae</taxon>
        <taxon>Pentapetalae</taxon>
        <taxon>rosids</taxon>
        <taxon>fabids</taxon>
        <taxon>Fabales</taxon>
        <taxon>Fabaceae</taxon>
        <taxon>Papilionoideae</taxon>
        <taxon>50 kb inversion clade</taxon>
        <taxon>NPAAA clade</taxon>
        <taxon>Hologalegina</taxon>
        <taxon>IRL clade</taxon>
        <taxon>Trifolieae</taxon>
        <taxon>Medicago</taxon>
    </lineage>
</organism>
<sequence length="63" mass="7342">MGQQASEKLVMAETFRYWGNASWGILLLAKYFANSEFRLVMSFLDMEYHLELPNVVKRVAKVL</sequence>
<evidence type="ECO:0000313" key="4">
    <source>
        <dbReference type="Proteomes" id="UP000002051"/>
    </source>
</evidence>
<dbReference type="HOGENOM" id="CLU_2889196_0_0_1"/>
<dbReference type="EnsemblPlants" id="AES77506">
    <property type="protein sequence ID" value="AES77506"/>
    <property type="gene ID" value="MTR_7g011460"/>
</dbReference>
<evidence type="ECO:0000313" key="5">
    <source>
        <dbReference type="Proteomes" id="UP000265566"/>
    </source>
</evidence>
<dbReference type="Proteomes" id="UP000002051">
    <property type="component" value="Unassembled WGS sequence"/>
</dbReference>
<gene>
    <name evidence="1" type="ordered locus">MTR_7g011460</name>
    <name evidence="2" type="ORF">MtrunA17_Chr7g0217871</name>
</gene>
<dbReference type="EMBL" id="CM001223">
    <property type="protein sequence ID" value="AES77506.1"/>
    <property type="molecule type" value="Genomic_DNA"/>
</dbReference>
<dbReference type="PaxDb" id="3880-AES77506"/>
<evidence type="ECO:0000313" key="3">
    <source>
        <dbReference type="EnsemblPlants" id="AES77506"/>
    </source>
</evidence>
<evidence type="ECO:0000313" key="2">
    <source>
        <dbReference type="EMBL" id="RHN44297.1"/>
    </source>
</evidence>
<protein>
    <submittedName>
        <fullName evidence="1 3">Uncharacterized protein</fullName>
    </submittedName>
</protein>
<dbReference type="EMBL" id="PSQE01000007">
    <property type="protein sequence ID" value="RHN44297.1"/>
    <property type="molecule type" value="Genomic_DNA"/>
</dbReference>
<reference evidence="1 4" key="2">
    <citation type="journal article" date="2014" name="BMC Genomics">
        <title>An improved genome release (version Mt4.0) for the model legume Medicago truncatula.</title>
        <authorList>
            <person name="Tang H."/>
            <person name="Krishnakumar V."/>
            <person name="Bidwell S."/>
            <person name="Rosen B."/>
            <person name="Chan A."/>
            <person name="Zhou S."/>
            <person name="Gentzbittel L."/>
            <person name="Childs K.L."/>
            <person name="Yandell M."/>
            <person name="Gundlach H."/>
            <person name="Mayer K.F."/>
            <person name="Schwartz D.C."/>
            <person name="Town C.D."/>
        </authorList>
    </citation>
    <scope>GENOME REANNOTATION</scope>
    <source>
        <strain evidence="3 4">cv. Jemalong A17</strain>
    </source>
</reference>
<name>G7L316_MEDTR</name>
<reference evidence="3" key="3">
    <citation type="submission" date="2015-04" db="UniProtKB">
        <authorList>
            <consortium name="EnsemblPlants"/>
        </authorList>
    </citation>
    <scope>IDENTIFICATION</scope>
    <source>
        <strain evidence="3">cv. Jemalong A17</strain>
    </source>
</reference>
<dbReference type="AlphaFoldDB" id="G7L316"/>
<keyword evidence="4" id="KW-1185">Reference proteome</keyword>
<proteinExistence type="predicted"/>
<reference evidence="2" key="5">
    <citation type="journal article" date="2018" name="Nat. Plants">
        <title>Whole-genome landscape of Medicago truncatula symbiotic genes.</title>
        <authorList>
            <person name="Pecrix Y."/>
            <person name="Gamas P."/>
            <person name="Carrere S."/>
        </authorList>
    </citation>
    <scope>NUCLEOTIDE SEQUENCE</scope>
    <source>
        <tissue evidence="2">Leaves</tissue>
    </source>
</reference>